<dbReference type="EMBL" id="PJQD01000011">
    <property type="protein sequence ID" value="POY75789.1"/>
    <property type="molecule type" value="Genomic_DNA"/>
</dbReference>
<accession>A0A2S5BG89</accession>
<dbReference type="AlphaFoldDB" id="A0A2S5BG89"/>
<name>A0A2S5BG89_9BASI</name>
<reference evidence="1 2" key="1">
    <citation type="journal article" date="2018" name="Front. Microbiol.">
        <title>Prospects for Fungal Bioremediation of Acidic Radioactive Waste Sites: Characterization and Genome Sequence of Rhodotorula taiwanensis MD1149.</title>
        <authorList>
            <person name="Tkavc R."/>
            <person name="Matrosova V.Y."/>
            <person name="Grichenko O.E."/>
            <person name="Gostincar C."/>
            <person name="Volpe R.P."/>
            <person name="Klimenkova P."/>
            <person name="Gaidamakova E.K."/>
            <person name="Zhou C.E."/>
            <person name="Stewart B.J."/>
            <person name="Lyman M.G."/>
            <person name="Malfatti S.A."/>
            <person name="Rubinfeld B."/>
            <person name="Courtot M."/>
            <person name="Singh J."/>
            <person name="Dalgard C.L."/>
            <person name="Hamilton T."/>
            <person name="Frey K.G."/>
            <person name="Gunde-Cimerman N."/>
            <person name="Dugan L."/>
            <person name="Daly M.J."/>
        </authorList>
    </citation>
    <scope>NUCLEOTIDE SEQUENCE [LARGE SCALE GENOMIC DNA]</scope>
    <source>
        <strain evidence="1 2">MD1149</strain>
    </source>
</reference>
<organism evidence="1 2">
    <name type="scientific">Rhodotorula taiwanensis</name>
    <dbReference type="NCBI Taxonomy" id="741276"/>
    <lineage>
        <taxon>Eukaryota</taxon>
        <taxon>Fungi</taxon>
        <taxon>Dikarya</taxon>
        <taxon>Basidiomycota</taxon>
        <taxon>Pucciniomycotina</taxon>
        <taxon>Microbotryomycetes</taxon>
        <taxon>Sporidiobolales</taxon>
        <taxon>Sporidiobolaceae</taxon>
        <taxon>Rhodotorula</taxon>
    </lineage>
</organism>
<evidence type="ECO:0000313" key="1">
    <source>
        <dbReference type="EMBL" id="POY75789.1"/>
    </source>
</evidence>
<dbReference type="Proteomes" id="UP000237144">
    <property type="component" value="Unassembled WGS sequence"/>
</dbReference>
<evidence type="ECO:0000313" key="2">
    <source>
        <dbReference type="Proteomes" id="UP000237144"/>
    </source>
</evidence>
<gene>
    <name evidence="1" type="ORF">BMF94_1102</name>
</gene>
<sequence>MPLQIFRDPEADDRIRNTLAVLVAHCAHEANRVTQSGVYSCAWRVILTYRVRRLPLTLDAGENLKVRLESLLCALQARASTDDVKAASVRGDECPLGILNNPYRLLHLSRVGVLDLPMLQALSNYEPDLGPNDLLTVVEYFLDERHSYLPPLLFERFRSAVHEWERGMMRLENAGEDYEDSLSSSQHVQYTDAIANLVDRMYQEEFRSTGPAEGHDPLAGVDCLFACGMPRELFGQPWVHPPLPVPDGLPSWTDDFLALQHQAVTAYNGRRRDQPHLHRNSLQQLRSRNHSLGAGAALGYRMRRLYAK</sequence>
<proteinExistence type="predicted"/>
<protein>
    <submittedName>
        <fullName evidence="1">Uncharacterized protein</fullName>
    </submittedName>
</protein>
<keyword evidence="2" id="KW-1185">Reference proteome</keyword>
<comment type="caution">
    <text evidence="1">The sequence shown here is derived from an EMBL/GenBank/DDBJ whole genome shotgun (WGS) entry which is preliminary data.</text>
</comment>